<keyword evidence="1" id="KW-1133">Transmembrane helix</keyword>
<keyword evidence="1" id="KW-0812">Transmembrane</keyword>
<dbReference type="Gene3D" id="3.40.630.30">
    <property type="match status" value="1"/>
</dbReference>
<dbReference type="Proteomes" id="UP000054524">
    <property type="component" value="Unassembled WGS sequence"/>
</dbReference>
<evidence type="ECO:0000313" key="3">
    <source>
        <dbReference type="Proteomes" id="UP000054524"/>
    </source>
</evidence>
<dbReference type="AlphaFoldDB" id="A0A086J4R9"/>
<dbReference type="GeneID" id="77675185"/>
<dbReference type="Pfam" id="PF17013">
    <property type="entry name" value="Acetyltransf_15"/>
    <property type="match status" value="1"/>
</dbReference>
<dbReference type="EMBL" id="AKIJ01000001">
    <property type="protein sequence ID" value="KFG27137.1"/>
    <property type="molecule type" value="Genomic_DNA"/>
</dbReference>
<comment type="caution">
    <text evidence="2">The sequence shown here is derived from an EMBL/GenBank/DDBJ whole genome shotgun (WGS) entry which is preliminary data.</text>
</comment>
<protein>
    <submittedName>
        <fullName evidence="2">Uncharacterized protein</fullName>
    </submittedName>
</protein>
<proteinExistence type="predicted"/>
<reference evidence="2 3" key="1">
    <citation type="journal article" date="2014" name="Genome Announc.">
        <title>Genome Sequence of the Microsporidian Species Nematocida sp1 Strain ERTm6 (ATCC PRA-372).</title>
        <authorList>
            <person name="Bakowski M.A."/>
            <person name="Priest M."/>
            <person name="Young S."/>
            <person name="Cuomo C.A."/>
            <person name="Troemel E.R."/>
        </authorList>
    </citation>
    <scope>NUCLEOTIDE SEQUENCE [LARGE SCALE GENOMIC DNA]</scope>
    <source>
        <strain evidence="2 3">ERTm6</strain>
    </source>
</reference>
<accession>A0A086J4R9</accession>
<evidence type="ECO:0000313" key="2">
    <source>
        <dbReference type="EMBL" id="KFG27137.1"/>
    </source>
</evidence>
<sequence>MRIRENKRVQGKKNKSKSTRRLFVTAAISITALVLLFMWNSGDREVDFNKLEYIVSLPSDDAKPKLFLKEPIRAFNTSATEEDIDYLRNRYVIVQSTYKGKLVASVFINPYHYRSSNSSPSGLVLGFEVYNMYVSPKYQGKQLSINHLYRTLKLVKSIYSVKKGESAYVILHVSPLDRDMSKAYALYRTHGFVHGLFTEHGPYSLRKRSEIFFRPASLDFIIENHPYYTKDYTGTRSTKGPKFLTLFAKVDDVLQAAEINAYSKNEYTKHKEKVEHLRKPLLAQYTYETHT</sequence>
<feature type="transmembrane region" description="Helical" evidence="1">
    <location>
        <begin position="21"/>
        <end position="39"/>
    </location>
</feature>
<keyword evidence="1" id="KW-0472">Membrane</keyword>
<gene>
    <name evidence="2" type="ORF">NESG_00212</name>
</gene>
<name>A0A086J4R9_NEMA1</name>
<dbReference type="InterPro" id="IPR031523">
    <property type="entry name" value="Acetyltransf_15"/>
</dbReference>
<dbReference type="RefSeq" id="XP_052905692.1">
    <property type="nucleotide sequence ID" value="XM_053047867.1"/>
</dbReference>
<evidence type="ECO:0000256" key="1">
    <source>
        <dbReference type="SAM" id="Phobius"/>
    </source>
</evidence>
<organism evidence="2 3">
    <name type="scientific">Nematocida ausubeli (strain ATCC PRA-371 / ERTm2)</name>
    <name type="common">Nematode killer fungus</name>
    <dbReference type="NCBI Taxonomy" id="1913371"/>
    <lineage>
        <taxon>Eukaryota</taxon>
        <taxon>Fungi</taxon>
        <taxon>Fungi incertae sedis</taxon>
        <taxon>Microsporidia</taxon>
        <taxon>Nematocida</taxon>
    </lineage>
</organism>
<dbReference type="HOGENOM" id="CLU_960067_0_0_1"/>
<keyword evidence="3" id="KW-1185">Reference proteome</keyword>